<keyword evidence="1" id="KW-1133">Transmembrane helix</keyword>
<organism evidence="2 3">
    <name type="scientific">Lihuaxuella thermophila</name>
    <dbReference type="NCBI Taxonomy" id="1173111"/>
    <lineage>
        <taxon>Bacteria</taxon>
        <taxon>Bacillati</taxon>
        <taxon>Bacillota</taxon>
        <taxon>Bacilli</taxon>
        <taxon>Bacillales</taxon>
        <taxon>Thermoactinomycetaceae</taxon>
        <taxon>Lihuaxuella</taxon>
    </lineage>
</organism>
<dbReference type="OrthoDB" id="282803at2"/>
<keyword evidence="3" id="KW-1185">Reference proteome</keyword>
<feature type="transmembrane region" description="Helical" evidence="1">
    <location>
        <begin position="44"/>
        <end position="65"/>
    </location>
</feature>
<feature type="transmembrane region" description="Helical" evidence="1">
    <location>
        <begin position="12"/>
        <end position="32"/>
    </location>
</feature>
<dbReference type="EMBL" id="FOCQ01000002">
    <property type="protein sequence ID" value="SEM80033.1"/>
    <property type="molecule type" value="Genomic_DNA"/>
</dbReference>
<gene>
    <name evidence="2" type="ORF">SAMN05444955_10292</name>
</gene>
<dbReference type="RefSeq" id="WP_089964935.1">
    <property type="nucleotide sequence ID" value="NZ_FOCQ01000002.1"/>
</dbReference>
<protein>
    <submittedName>
        <fullName evidence="2">Putative F0F1-ATPase subunit Ca2+/Mg2+ transporter</fullName>
    </submittedName>
</protein>
<sequence>MNNKGNPWQIAAMIGSLGMEIILLTVGGAWLGNKLDAVWNTKPFMLLAGVIVGLALGFFSAIYTLKAFTKE</sequence>
<evidence type="ECO:0000313" key="3">
    <source>
        <dbReference type="Proteomes" id="UP000199695"/>
    </source>
</evidence>
<accession>A0A1H8BB22</accession>
<dbReference type="Pfam" id="PF09527">
    <property type="entry name" value="ATPase_gene1"/>
    <property type="match status" value="1"/>
</dbReference>
<reference evidence="2 3" key="1">
    <citation type="submission" date="2016-10" db="EMBL/GenBank/DDBJ databases">
        <authorList>
            <person name="de Groot N.N."/>
        </authorList>
    </citation>
    <scope>NUCLEOTIDE SEQUENCE [LARGE SCALE GENOMIC DNA]</scope>
    <source>
        <strain evidence="2 3">DSM 46701</strain>
    </source>
</reference>
<keyword evidence="1" id="KW-0472">Membrane</keyword>
<dbReference type="AlphaFoldDB" id="A0A1H8BB22"/>
<dbReference type="STRING" id="1173111.SAMN05444955_10292"/>
<proteinExistence type="predicted"/>
<name>A0A1H8BB22_9BACL</name>
<dbReference type="Proteomes" id="UP000199695">
    <property type="component" value="Unassembled WGS sequence"/>
</dbReference>
<evidence type="ECO:0000313" key="2">
    <source>
        <dbReference type="EMBL" id="SEM80033.1"/>
    </source>
</evidence>
<dbReference type="InterPro" id="IPR032820">
    <property type="entry name" value="ATPase_put"/>
</dbReference>
<evidence type="ECO:0000256" key="1">
    <source>
        <dbReference type="SAM" id="Phobius"/>
    </source>
</evidence>
<keyword evidence="1" id="KW-0812">Transmembrane</keyword>